<dbReference type="InParanoid" id="A0A0Q9WNL0"/>
<dbReference type="Proteomes" id="UP000007798">
    <property type="component" value="Unassembled WGS sequence"/>
</dbReference>
<reference evidence="2 3" key="1">
    <citation type="journal article" date="2007" name="Nature">
        <title>Evolution of genes and genomes on the Drosophila phylogeny.</title>
        <authorList>
            <consortium name="Drosophila 12 Genomes Consortium"/>
            <person name="Clark A.G."/>
            <person name="Eisen M.B."/>
            <person name="Smith D.R."/>
            <person name="Bergman C.M."/>
            <person name="Oliver B."/>
            <person name="Markow T.A."/>
            <person name="Kaufman T.C."/>
            <person name="Kellis M."/>
            <person name="Gelbart W."/>
            <person name="Iyer V.N."/>
            <person name="Pollard D.A."/>
            <person name="Sackton T.B."/>
            <person name="Larracuente A.M."/>
            <person name="Singh N.D."/>
            <person name="Abad J.P."/>
            <person name="Abt D.N."/>
            <person name="Adryan B."/>
            <person name="Aguade M."/>
            <person name="Akashi H."/>
            <person name="Anderson W.W."/>
            <person name="Aquadro C.F."/>
            <person name="Ardell D.H."/>
            <person name="Arguello R."/>
            <person name="Artieri C.G."/>
            <person name="Barbash D.A."/>
            <person name="Barker D."/>
            <person name="Barsanti P."/>
            <person name="Batterham P."/>
            <person name="Batzoglou S."/>
            <person name="Begun D."/>
            <person name="Bhutkar A."/>
            <person name="Blanco E."/>
            <person name="Bosak S.A."/>
            <person name="Bradley R.K."/>
            <person name="Brand A.D."/>
            <person name="Brent M.R."/>
            <person name="Brooks A.N."/>
            <person name="Brown R.H."/>
            <person name="Butlin R.K."/>
            <person name="Caggese C."/>
            <person name="Calvi B.R."/>
            <person name="Bernardo de Carvalho A."/>
            <person name="Caspi A."/>
            <person name="Castrezana S."/>
            <person name="Celniker S.E."/>
            <person name="Chang J.L."/>
            <person name="Chapple C."/>
            <person name="Chatterji S."/>
            <person name="Chinwalla A."/>
            <person name="Civetta A."/>
            <person name="Clifton S.W."/>
            <person name="Comeron J.M."/>
            <person name="Costello J.C."/>
            <person name="Coyne J.A."/>
            <person name="Daub J."/>
            <person name="David R.G."/>
            <person name="Delcher A.L."/>
            <person name="Delehaunty K."/>
            <person name="Do C.B."/>
            <person name="Ebling H."/>
            <person name="Edwards K."/>
            <person name="Eickbush T."/>
            <person name="Evans J.D."/>
            <person name="Filipski A."/>
            <person name="Findeiss S."/>
            <person name="Freyhult E."/>
            <person name="Fulton L."/>
            <person name="Fulton R."/>
            <person name="Garcia A.C."/>
            <person name="Gardiner A."/>
            <person name="Garfield D.A."/>
            <person name="Garvin B.E."/>
            <person name="Gibson G."/>
            <person name="Gilbert D."/>
            <person name="Gnerre S."/>
            <person name="Godfrey J."/>
            <person name="Good R."/>
            <person name="Gotea V."/>
            <person name="Gravely B."/>
            <person name="Greenberg A.J."/>
            <person name="Griffiths-Jones S."/>
            <person name="Gross S."/>
            <person name="Guigo R."/>
            <person name="Gustafson E.A."/>
            <person name="Haerty W."/>
            <person name="Hahn M.W."/>
            <person name="Halligan D.L."/>
            <person name="Halpern A.L."/>
            <person name="Halter G.M."/>
            <person name="Han M.V."/>
            <person name="Heger A."/>
            <person name="Hillier L."/>
            <person name="Hinrichs A.S."/>
            <person name="Holmes I."/>
            <person name="Hoskins R.A."/>
            <person name="Hubisz M.J."/>
            <person name="Hultmark D."/>
            <person name="Huntley M.A."/>
            <person name="Jaffe D.B."/>
            <person name="Jagadeeshan S."/>
            <person name="Jeck W.R."/>
            <person name="Johnson J."/>
            <person name="Jones C.D."/>
            <person name="Jordan W.C."/>
            <person name="Karpen G.H."/>
            <person name="Kataoka E."/>
            <person name="Keightley P.D."/>
            <person name="Kheradpour P."/>
            <person name="Kirkness E.F."/>
            <person name="Koerich L.B."/>
            <person name="Kristiansen K."/>
            <person name="Kudrna D."/>
            <person name="Kulathinal R.J."/>
            <person name="Kumar S."/>
            <person name="Kwok R."/>
            <person name="Lander E."/>
            <person name="Langley C.H."/>
            <person name="Lapoint R."/>
            <person name="Lazzaro B.P."/>
            <person name="Lee S.J."/>
            <person name="Levesque L."/>
            <person name="Li R."/>
            <person name="Lin C.F."/>
            <person name="Lin M.F."/>
            <person name="Lindblad-Toh K."/>
            <person name="Llopart A."/>
            <person name="Long M."/>
            <person name="Low L."/>
            <person name="Lozovsky E."/>
            <person name="Lu J."/>
            <person name="Luo M."/>
            <person name="Machado C.A."/>
            <person name="Makalowski W."/>
            <person name="Marzo M."/>
            <person name="Matsuda M."/>
            <person name="Matzkin L."/>
            <person name="McAllister B."/>
            <person name="McBride C.S."/>
            <person name="McKernan B."/>
            <person name="McKernan K."/>
            <person name="Mendez-Lago M."/>
            <person name="Minx P."/>
            <person name="Mollenhauer M.U."/>
            <person name="Montooth K."/>
            <person name="Mount S.M."/>
            <person name="Mu X."/>
            <person name="Myers E."/>
            <person name="Negre B."/>
            <person name="Newfeld S."/>
            <person name="Nielsen R."/>
            <person name="Noor M.A."/>
            <person name="O'Grady P."/>
            <person name="Pachter L."/>
            <person name="Papaceit M."/>
            <person name="Parisi M.J."/>
            <person name="Parisi M."/>
            <person name="Parts L."/>
            <person name="Pedersen J.S."/>
            <person name="Pesole G."/>
            <person name="Phillippy A.M."/>
            <person name="Ponting C.P."/>
            <person name="Pop M."/>
            <person name="Porcelli D."/>
            <person name="Powell J.R."/>
            <person name="Prohaska S."/>
            <person name="Pruitt K."/>
            <person name="Puig M."/>
            <person name="Quesneville H."/>
            <person name="Ram K.R."/>
            <person name="Rand D."/>
            <person name="Rasmussen M.D."/>
            <person name="Reed L.K."/>
            <person name="Reenan R."/>
            <person name="Reily A."/>
            <person name="Remington K.A."/>
            <person name="Rieger T.T."/>
            <person name="Ritchie M.G."/>
            <person name="Robin C."/>
            <person name="Rogers Y.H."/>
            <person name="Rohde C."/>
            <person name="Rozas J."/>
            <person name="Rubenfield M.J."/>
            <person name="Ruiz A."/>
            <person name="Russo S."/>
            <person name="Salzberg S.L."/>
            <person name="Sanchez-Gracia A."/>
            <person name="Saranga D.J."/>
            <person name="Sato H."/>
            <person name="Schaeffer S.W."/>
            <person name="Schatz M.C."/>
            <person name="Schlenke T."/>
            <person name="Schwartz R."/>
            <person name="Segarra C."/>
            <person name="Singh R.S."/>
            <person name="Sirot L."/>
            <person name="Sirota M."/>
            <person name="Sisneros N.B."/>
            <person name="Smith C.D."/>
            <person name="Smith T.F."/>
            <person name="Spieth J."/>
            <person name="Stage D.E."/>
            <person name="Stark A."/>
            <person name="Stephan W."/>
            <person name="Strausberg R.L."/>
            <person name="Strempel S."/>
            <person name="Sturgill D."/>
            <person name="Sutton G."/>
            <person name="Sutton G.G."/>
            <person name="Tao W."/>
            <person name="Teichmann S."/>
            <person name="Tobari Y.N."/>
            <person name="Tomimura Y."/>
            <person name="Tsolas J.M."/>
            <person name="Valente V.L."/>
            <person name="Venter E."/>
            <person name="Venter J.C."/>
            <person name="Vicario S."/>
            <person name="Vieira F.G."/>
            <person name="Vilella A.J."/>
            <person name="Villasante A."/>
            <person name="Walenz B."/>
            <person name="Wang J."/>
            <person name="Wasserman M."/>
            <person name="Watts T."/>
            <person name="Wilson D."/>
            <person name="Wilson R.K."/>
            <person name="Wing R.A."/>
            <person name="Wolfner M.F."/>
            <person name="Wong A."/>
            <person name="Wong G.K."/>
            <person name="Wu C.I."/>
            <person name="Wu G."/>
            <person name="Yamamoto D."/>
            <person name="Yang H.P."/>
            <person name="Yang S.P."/>
            <person name="Yorke J.A."/>
            <person name="Yoshida K."/>
            <person name="Zdobnov E."/>
            <person name="Zhang P."/>
            <person name="Zhang Y."/>
            <person name="Zimin A.V."/>
            <person name="Baldwin J."/>
            <person name="Abdouelleil A."/>
            <person name="Abdulkadir J."/>
            <person name="Abebe A."/>
            <person name="Abera B."/>
            <person name="Abreu J."/>
            <person name="Acer S.C."/>
            <person name="Aftuck L."/>
            <person name="Alexander A."/>
            <person name="An P."/>
            <person name="Anderson E."/>
            <person name="Anderson S."/>
            <person name="Arachi H."/>
            <person name="Azer M."/>
            <person name="Bachantsang P."/>
            <person name="Barry A."/>
            <person name="Bayul T."/>
            <person name="Berlin A."/>
            <person name="Bessette D."/>
            <person name="Bloom T."/>
            <person name="Blye J."/>
            <person name="Boguslavskiy L."/>
            <person name="Bonnet C."/>
            <person name="Boukhgalter B."/>
            <person name="Bourzgui I."/>
            <person name="Brown A."/>
            <person name="Cahill P."/>
            <person name="Channer S."/>
            <person name="Cheshatsang Y."/>
            <person name="Chuda L."/>
            <person name="Citroen M."/>
            <person name="Collymore A."/>
            <person name="Cooke P."/>
            <person name="Costello M."/>
            <person name="D'Aco K."/>
            <person name="Daza R."/>
            <person name="De Haan G."/>
            <person name="DeGray S."/>
            <person name="DeMaso C."/>
            <person name="Dhargay N."/>
            <person name="Dooley K."/>
            <person name="Dooley E."/>
            <person name="Doricent M."/>
            <person name="Dorje P."/>
            <person name="Dorjee K."/>
            <person name="Dupes A."/>
            <person name="Elong R."/>
            <person name="Falk J."/>
            <person name="Farina A."/>
            <person name="Faro S."/>
            <person name="Ferguson D."/>
            <person name="Fisher S."/>
            <person name="Foley C.D."/>
            <person name="Franke A."/>
            <person name="Friedrich D."/>
            <person name="Gadbois L."/>
            <person name="Gearin G."/>
            <person name="Gearin C.R."/>
            <person name="Giannoukos G."/>
            <person name="Goode T."/>
            <person name="Graham J."/>
            <person name="Grandbois E."/>
            <person name="Grewal S."/>
            <person name="Gyaltsen K."/>
            <person name="Hafez N."/>
            <person name="Hagos B."/>
            <person name="Hall J."/>
            <person name="Henson C."/>
            <person name="Hollinger A."/>
            <person name="Honan T."/>
            <person name="Huard M.D."/>
            <person name="Hughes L."/>
            <person name="Hurhula B."/>
            <person name="Husby M.E."/>
            <person name="Kamat A."/>
            <person name="Kanga B."/>
            <person name="Kashin S."/>
            <person name="Khazanovich D."/>
            <person name="Kisner P."/>
            <person name="Lance K."/>
            <person name="Lara M."/>
            <person name="Lee W."/>
            <person name="Lennon N."/>
            <person name="Letendre F."/>
            <person name="LeVine R."/>
            <person name="Lipovsky A."/>
            <person name="Liu X."/>
            <person name="Liu J."/>
            <person name="Liu S."/>
            <person name="Lokyitsang T."/>
            <person name="Lokyitsang Y."/>
            <person name="Lubonja R."/>
            <person name="Lui A."/>
            <person name="MacDonald P."/>
            <person name="Magnisalis V."/>
            <person name="Maru K."/>
            <person name="Matthews C."/>
            <person name="McCusker W."/>
            <person name="McDonough S."/>
            <person name="Mehta T."/>
            <person name="Meldrim J."/>
            <person name="Meneus L."/>
            <person name="Mihai O."/>
            <person name="Mihalev A."/>
            <person name="Mihova T."/>
            <person name="Mittelman R."/>
            <person name="Mlenga V."/>
            <person name="Montmayeur A."/>
            <person name="Mulrain L."/>
            <person name="Navidi A."/>
            <person name="Naylor J."/>
            <person name="Negash T."/>
            <person name="Nguyen T."/>
            <person name="Nguyen N."/>
            <person name="Nicol R."/>
            <person name="Norbu C."/>
            <person name="Norbu N."/>
            <person name="Novod N."/>
            <person name="O'Neill B."/>
            <person name="Osman S."/>
            <person name="Markiewicz E."/>
            <person name="Oyono O.L."/>
            <person name="Patti C."/>
            <person name="Phunkhang P."/>
            <person name="Pierre F."/>
            <person name="Priest M."/>
            <person name="Raghuraman S."/>
            <person name="Rege F."/>
            <person name="Reyes R."/>
            <person name="Rise C."/>
            <person name="Rogov P."/>
            <person name="Ross K."/>
            <person name="Ryan E."/>
            <person name="Settipalli S."/>
            <person name="Shea T."/>
            <person name="Sherpa N."/>
            <person name="Shi L."/>
            <person name="Shih D."/>
            <person name="Sparrow T."/>
            <person name="Spaulding J."/>
            <person name="Stalker J."/>
            <person name="Stange-Thomann N."/>
            <person name="Stavropoulos S."/>
            <person name="Stone C."/>
            <person name="Strader C."/>
            <person name="Tesfaye S."/>
            <person name="Thomson T."/>
            <person name="Thoulutsang Y."/>
            <person name="Thoulutsang D."/>
            <person name="Topham K."/>
            <person name="Topping I."/>
            <person name="Tsamla T."/>
            <person name="Vassiliev H."/>
            <person name="Vo A."/>
            <person name="Wangchuk T."/>
            <person name="Wangdi T."/>
            <person name="Weiand M."/>
            <person name="Wilkinson J."/>
            <person name="Wilson A."/>
            <person name="Yadav S."/>
            <person name="Young G."/>
            <person name="Yu Q."/>
            <person name="Zembek L."/>
            <person name="Zhong D."/>
            <person name="Zimmer A."/>
            <person name="Zwirko Z."/>
            <person name="Jaffe D.B."/>
            <person name="Alvarez P."/>
            <person name="Brockman W."/>
            <person name="Butler J."/>
            <person name="Chin C."/>
            <person name="Gnerre S."/>
            <person name="Grabherr M."/>
            <person name="Kleber M."/>
            <person name="Mauceli E."/>
            <person name="MacCallum I."/>
        </authorList>
    </citation>
    <scope>NUCLEOTIDE SEQUENCE [LARGE SCALE GENOMIC DNA]</scope>
    <source>
        <strain evidence="3">Tucson 14030-0811.24</strain>
    </source>
</reference>
<organism evidence="2 3">
    <name type="scientific">Drosophila willistoni</name>
    <name type="common">Fruit fly</name>
    <dbReference type="NCBI Taxonomy" id="7260"/>
    <lineage>
        <taxon>Eukaryota</taxon>
        <taxon>Metazoa</taxon>
        <taxon>Ecdysozoa</taxon>
        <taxon>Arthropoda</taxon>
        <taxon>Hexapoda</taxon>
        <taxon>Insecta</taxon>
        <taxon>Pterygota</taxon>
        <taxon>Neoptera</taxon>
        <taxon>Endopterygota</taxon>
        <taxon>Diptera</taxon>
        <taxon>Brachycera</taxon>
        <taxon>Muscomorpha</taxon>
        <taxon>Ephydroidea</taxon>
        <taxon>Drosophilidae</taxon>
        <taxon>Drosophila</taxon>
        <taxon>Sophophora</taxon>
    </lineage>
</organism>
<evidence type="ECO:0000313" key="2">
    <source>
        <dbReference type="EMBL" id="KRF97445.1"/>
    </source>
</evidence>
<keyword evidence="1" id="KW-0472">Membrane</keyword>
<dbReference type="AlphaFoldDB" id="A0A0Q9WNL0"/>
<evidence type="ECO:0000313" key="3">
    <source>
        <dbReference type="Proteomes" id="UP000007798"/>
    </source>
</evidence>
<keyword evidence="3" id="KW-1185">Reference proteome</keyword>
<keyword evidence="1" id="KW-0812">Transmembrane</keyword>
<name>A0A0Q9WNL0_DROWI</name>
<proteinExistence type="predicted"/>
<keyword evidence="1" id="KW-1133">Transmembrane helix</keyword>
<sequence length="108" mass="12621">MLFGPVVICQVEKLLCLPISCAVFAFLFMACALEVVLLRLTISDDLFRPQLDEDGQPIGFGMTGNVDDDADGEDNIYYENVTNNYEYWARRRRRFHQRQQQQQQQQQQ</sequence>
<dbReference type="EMBL" id="CH963719">
    <property type="protein sequence ID" value="KRF97445.1"/>
    <property type="molecule type" value="Genomic_DNA"/>
</dbReference>
<protein>
    <submittedName>
        <fullName evidence="2">Uncharacterized protein</fullName>
    </submittedName>
</protein>
<feature type="transmembrane region" description="Helical" evidence="1">
    <location>
        <begin position="17"/>
        <end position="38"/>
    </location>
</feature>
<dbReference type="KEGG" id="dwi:26530295"/>
<accession>A0A0Q9WNL0</accession>
<dbReference type="OrthoDB" id="10072397at2759"/>
<evidence type="ECO:0000256" key="1">
    <source>
        <dbReference type="SAM" id="Phobius"/>
    </source>
</evidence>
<gene>
    <name evidence="2" type="primary">Dwil\GK28293</name>
    <name evidence="2" type="ORF">Dwil_GK28293</name>
</gene>